<dbReference type="Proteomes" id="UP000318529">
    <property type="component" value="Unassembled WGS sequence"/>
</dbReference>
<accession>A0A560CIQ9</accession>
<dbReference type="GO" id="GO:0008320">
    <property type="term" value="F:protein transmembrane transporter activity"/>
    <property type="evidence" value="ECO:0007669"/>
    <property type="project" value="TreeGrafter"/>
</dbReference>
<evidence type="ECO:0000256" key="2">
    <source>
        <dbReference type="ARBA" id="ARBA00022692"/>
    </source>
</evidence>
<evidence type="ECO:0000259" key="5">
    <source>
        <dbReference type="Pfam" id="PF03865"/>
    </source>
</evidence>
<protein>
    <submittedName>
        <fullName evidence="7">Hemolysin activation/secretion protein</fullName>
    </submittedName>
</protein>
<sequence length="595" mass="63756">MPSNPCRFPIQAFALGVLVLVLVLVLSGGGGLAQSVPVERNPPPEQAAPSATISVDPGSRVAADPTPLGVSLRAFRLIGRDAAAPLPEGDEVVIGRIGLGGVEPDPALRSELRAALAGFIGRPLSMALIADAQAAVAGVYRDVGYPFVSVSVPPQEISAGILSLQVIEFALGRVSTQGEEDEPGASVAERIRGAEGERIEAARIDEDLRWLNRYPYRRVQGVFSPGDGFGRSDLTLEVTRQKPWQVFAGYSNTGTRETDRNRLFVGGGFGLAGLDHAYGSWQTTGSRDLFSDAGRLFPGDGDRARYLSHSARFVLPTGDRQAIEVSPNFVATRQKTDPFTSDNTFFELPVYYRSALSDLLPGVHFGDVQAGIEIKRLERRVAFQDVWLGRARVDLFQIGLGWDRSWSDRLGTTAIGLTGKANPGGVLAGNDDQGWSAFSNGRVRRLDYAYMTGVASRSTDLGNGFGLVNELTVQLAGRALPDTEQIALGGLYAVRGYDLGDGVADRGLILRNELRLPGFALIRDDAVHPFAFLDGAIGTDFGGRRTLSLAGTGLGLDYRFAGHLTMGLTAGVALLDEDKRRAGDLDLRVRISTIY</sequence>
<evidence type="ECO:0000256" key="4">
    <source>
        <dbReference type="SAM" id="MobiDB-lite"/>
    </source>
</evidence>
<evidence type="ECO:0000313" key="8">
    <source>
        <dbReference type="Proteomes" id="UP000318529"/>
    </source>
</evidence>
<dbReference type="InterPro" id="IPR051544">
    <property type="entry name" value="TPS_OM_transporter"/>
</dbReference>
<dbReference type="Pfam" id="PF03865">
    <property type="entry name" value="ShlB"/>
    <property type="match status" value="1"/>
</dbReference>
<feature type="domain" description="Haemolysin activator HlyB C-terminal" evidence="5">
    <location>
        <begin position="230"/>
        <end position="557"/>
    </location>
</feature>
<evidence type="ECO:0000256" key="1">
    <source>
        <dbReference type="ARBA" id="ARBA00022452"/>
    </source>
</evidence>
<dbReference type="Gene3D" id="3.10.20.310">
    <property type="entry name" value="membrane protein fhac"/>
    <property type="match status" value="1"/>
</dbReference>
<dbReference type="PANTHER" id="PTHR34597:SF3">
    <property type="entry name" value="OUTER MEMBRANE TRANSPORTER CDIB"/>
    <property type="match status" value="1"/>
</dbReference>
<dbReference type="InterPro" id="IPR013686">
    <property type="entry name" value="Polypept-transport_assoc_ShlB"/>
</dbReference>
<feature type="region of interest" description="Disordered" evidence="4">
    <location>
        <begin position="36"/>
        <end position="58"/>
    </location>
</feature>
<organism evidence="7 8">
    <name type="scientific">Azospirillum brasilense</name>
    <dbReference type="NCBI Taxonomy" id="192"/>
    <lineage>
        <taxon>Bacteria</taxon>
        <taxon>Pseudomonadati</taxon>
        <taxon>Pseudomonadota</taxon>
        <taxon>Alphaproteobacteria</taxon>
        <taxon>Rhodospirillales</taxon>
        <taxon>Azospirillaceae</taxon>
        <taxon>Azospirillum</taxon>
    </lineage>
</organism>
<dbReference type="Gene3D" id="2.40.160.50">
    <property type="entry name" value="membrane protein fhac: a member of the omp85/tpsb transporter family"/>
    <property type="match status" value="1"/>
</dbReference>
<evidence type="ECO:0000259" key="6">
    <source>
        <dbReference type="Pfam" id="PF08479"/>
    </source>
</evidence>
<dbReference type="Pfam" id="PF08479">
    <property type="entry name" value="POTRA_2"/>
    <property type="match status" value="1"/>
</dbReference>
<dbReference type="AlphaFoldDB" id="A0A560CIQ9"/>
<dbReference type="RefSeq" id="WP_145682167.1">
    <property type="nucleotide sequence ID" value="NZ_VITH01000004.1"/>
</dbReference>
<keyword evidence="1" id="KW-1134">Transmembrane beta strand</keyword>
<keyword evidence="3" id="KW-0998">Cell outer membrane</keyword>
<feature type="domain" description="Polypeptide-transport-associated ShlB-type" evidence="6">
    <location>
        <begin position="110"/>
        <end position="168"/>
    </location>
</feature>
<gene>
    <name evidence="7" type="ORF">FBZ83_1043</name>
</gene>
<dbReference type="PANTHER" id="PTHR34597">
    <property type="entry name" value="SLR1661 PROTEIN"/>
    <property type="match status" value="1"/>
</dbReference>
<name>A0A560CIQ9_AZOBR</name>
<dbReference type="InterPro" id="IPR005565">
    <property type="entry name" value="Hemolysn_activator_HlyB_C"/>
</dbReference>
<dbReference type="GO" id="GO:0046819">
    <property type="term" value="P:protein secretion by the type V secretion system"/>
    <property type="evidence" value="ECO:0007669"/>
    <property type="project" value="TreeGrafter"/>
</dbReference>
<dbReference type="EMBL" id="VITH01000004">
    <property type="protein sequence ID" value="TWA84738.1"/>
    <property type="molecule type" value="Genomic_DNA"/>
</dbReference>
<evidence type="ECO:0000256" key="3">
    <source>
        <dbReference type="ARBA" id="ARBA00023237"/>
    </source>
</evidence>
<keyword evidence="1" id="KW-0472">Membrane</keyword>
<proteinExistence type="predicted"/>
<dbReference type="GO" id="GO:0098046">
    <property type="term" value="C:type V protein secretion system complex"/>
    <property type="evidence" value="ECO:0007669"/>
    <property type="project" value="TreeGrafter"/>
</dbReference>
<comment type="caution">
    <text evidence="7">The sequence shown here is derived from an EMBL/GenBank/DDBJ whole genome shotgun (WGS) entry which is preliminary data.</text>
</comment>
<evidence type="ECO:0000313" key="7">
    <source>
        <dbReference type="EMBL" id="TWA84738.1"/>
    </source>
</evidence>
<keyword evidence="2" id="KW-0812">Transmembrane</keyword>
<reference evidence="7 8" key="1">
    <citation type="submission" date="2019-06" db="EMBL/GenBank/DDBJ databases">
        <title>Genomic Encyclopedia of Type Strains, Phase IV (KMG-V): Genome sequencing to study the core and pangenomes of soil and plant-associated prokaryotes.</title>
        <authorList>
            <person name="Whitman W."/>
        </authorList>
    </citation>
    <scope>NUCLEOTIDE SEQUENCE [LARGE SCALE GENOMIC DNA]</scope>
    <source>
        <strain evidence="7 8">BR 11650</strain>
    </source>
</reference>